<feature type="domain" description="SH2" evidence="14">
    <location>
        <begin position="8"/>
        <end position="104"/>
    </location>
</feature>
<dbReference type="InterPro" id="IPR000300">
    <property type="entry name" value="IPPc"/>
</dbReference>
<proteinExistence type="inferred from homology"/>
<dbReference type="GO" id="GO:0005829">
    <property type="term" value="C:cytosol"/>
    <property type="evidence" value="ECO:0007669"/>
    <property type="project" value="TreeGrafter"/>
</dbReference>
<reference evidence="16" key="1">
    <citation type="journal article" date="2006" name="Science">
        <title>Ancient noncoding elements conserved in the human genome.</title>
        <authorList>
            <person name="Venkatesh B."/>
            <person name="Kirkness E.F."/>
            <person name="Loh Y.H."/>
            <person name="Halpern A.L."/>
            <person name="Lee A.P."/>
            <person name="Johnson J."/>
            <person name="Dandona N."/>
            <person name="Viswanathan L.D."/>
            <person name="Tay A."/>
            <person name="Venter J.C."/>
            <person name="Strausberg R.L."/>
            <person name="Brenner S."/>
        </authorList>
    </citation>
    <scope>NUCLEOTIDE SEQUENCE [LARGE SCALE GENOMIC DNA]</scope>
</reference>
<keyword evidence="5" id="KW-0963">Cytoplasm</keyword>
<feature type="compositionally biased region" description="Basic and acidic residues" evidence="13">
    <location>
        <begin position="1054"/>
        <end position="1063"/>
    </location>
</feature>
<dbReference type="InterPro" id="IPR000980">
    <property type="entry name" value="SH2"/>
</dbReference>
<keyword evidence="7" id="KW-0378">Hydrolase</keyword>
<sequence length="1112" mass="126053">LPQMSDSWQHGTITRSRAEDLLSRAAEDGSFLVRASESISGAYALCVLYQNCVYTYRILPNEEKKLTVQASEGIKVKYFSKLTELIDYYMKQNMGLVTHLKHPVERDEEVDLEYEEIDPLEARVPIPPRNFPSPDVKEALSDSSPKHGSESTKPLLSDVLIQRFQQIDTSIVPREYMNDLENYLRIHVVTDAEAVRAGNTNLPQLKKLLCTICKGLSSELNRTMPMLESVQKLFDQQLSGRTRTQVRYRYNVKSDGLGISTKIFLKVDVENGKMFIKKSKDGAEDKYYGQTKILQLIKSHKFHNRLVIVVGSEKEKTLRKEYVFADSKKREGFCQLLQQMKNKHSDHPEPDMITLFIGTWNMGDASPPSNIKAWFQSLGQGKTRDETAVYIPYDMYVVGTQEDQQGDKEWVEILKATLKDITSIDFKHVSITLWNIRIVIFAKPEHENRISHVSTNSVKTGIANALGNKGAVGVSLMFNGTSFGFVNSHLTSGAPKKLRRNQNYINILRLLTLGDKRLNPFDITNRFTHLFWLGDLNYRVDFPASEAENIIQKIKQQQYQELLVKDQLTLEKNDGKIFLQFQLEMSGTLYYKIVRLIVIFWMLIFIFSLQIKFNLPSWCDRVLWKSYPMVHVMCQSYGCTNDIMTSDHSPVFATYEVGVTSQFVSKNGPNNGDSQGKIEFLNCELTPIISDPEYLLDQHILICIKSTDSYESYGEGCIALRGESHSPEVAFNTFLTHQGEETGEFQGSYKLTTSEGKQRERTYDFIKLEKDEMISMKHTKVNNNIELSKCVDRLPQFMPCLSSGINNPNYIPVGMARQPLPVTPAGVKQVPSPDQKPSMWAFDVPPKQNPSIAGRTDSSLTSSNYSPLSPKKVNQMSPNRSPWVKQHTVSQPQPDTPQPLPLQDLEMFDNPLYASFVPKPKLNLRKDLEVPRGARKEVPPIPDQTGTSKYVETPGTKPGSRQLLPPVPQPRMRSFTCSEMKNPVSGKTHVKQSYHAFMEDNPRLGVNLLIPSHLKQPMSTPKSELEHPSSLSNQGQTVKPPLPAKSKQVLELQHSQKDYRETTELPNKTKHPSTENAAQRSSVSVSQISESNVSSVQTFKTTIPKTYLPCIT</sequence>
<dbReference type="InterPro" id="IPR057510">
    <property type="entry name" value="C2_SHIP1-2_first"/>
</dbReference>
<evidence type="ECO:0000256" key="6">
    <source>
        <dbReference type="ARBA" id="ARBA00022553"/>
    </source>
</evidence>
<reference evidence="15" key="4">
    <citation type="submission" date="2025-08" db="UniProtKB">
        <authorList>
            <consortium name="Ensembl"/>
        </authorList>
    </citation>
    <scope>IDENTIFICATION</scope>
</reference>
<keyword evidence="11" id="KW-0206">Cytoskeleton</keyword>
<dbReference type="PANTHER" id="PTHR46051:SF3">
    <property type="entry name" value="PHOSPHATIDYLINOSITOL 3,4,5-TRISPHOSPHATE 5-PHOSPHATASE 1"/>
    <property type="match status" value="1"/>
</dbReference>
<dbReference type="FunFam" id="3.60.10.10:FF:000005">
    <property type="entry name" value="phosphatidylinositol 3,4,5-trisphosphate 5-phosphatase 1"/>
    <property type="match status" value="1"/>
</dbReference>
<dbReference type="GO" id="GO:0050776">
    <property type="term" value="P:regulation of immune response"/>
    <property type="evidence" value="ECO:0007669"/>
    <property type="project" value="TreeGrafter"/>
</dbReference>
<dbReference type="CDD" id="cd10343">
    <property type="entry name" value="SH2_SHIP"/>
    <property type="match status" value="1"/>
</dbReference>
<evidence type="ECO:0000256" key="13">
    <source>
        <dbReference type="SAM" id="MobiDB-lite"/>
    </source>
</evidence>
<dbReference type="InterPro" id="IPR057509">
    <property type="entry name" value="C2_SHIP1-2_2nd"/>
</dbReference>
<evidence type="ECO:0000256" key="1">
    <source>
        <dbReference type="ARBA" id="ARBA00004170"/>
    </source>
</evidence>
<keyword evidence="9 12" id="KW-0727">SH2 domain</keyword>
<dbReference type="SMART" id="SM00128">
    <property type="entry name" value="IPPc"/>
    <property type="match status" value="1"/>
</dbReference>
<evidence type="ECO:0000256" key="12">
    <source>
        <dbReference type="PROSITE-ProRule" id="PRU00191"/>
    </source>
</evidence>
<feature type="region of interest" description="Disordered" evidence="13">
    <location>
        <begin position="824"/>
        <end position="899"/>
    </location>
</feature>
<dbReference type="PANTHER" id="PTHR46051">
    <property type="entry name" value="SH2 DOMAIN-CONTAINING PROTEIN"/>
    <property type="match status" value="1"/>
</dbReference>
<evidence type="ECO:0000259" key="14">
    <source>
        <dbReference type="PROSITE" id="PS50001"/>
    </source>
</evidence>
<feature type="region of interest" description="Disordered" evidence="13">
    <location>
        <begin position="933"/>
        <end position="969"/>
    </location>
</feature>
<feature type="compositionally biased region" description="Basic and acidic residues" evidence="13">
    <location>
        <begin position="135"/>
        <end position="150"/>
    </location>
</feature>
<dbReference type="GO" id="GO:0045779">
    <property type="term" value="P:negative regulation of bone resorption"/>
    <property type="evidence" value="ECO:0007669"/>
    <property type="project" value="TreeGrafter"/>
</dbReference>
<evidence type="ECO:0000256" key="3">
    <source>
        <dbReference type="ARBA" id="ARBA00008734"/>
    </source>
</evidence>
<dbReference type="GO" id="GO:0005856">
    <property type="term" value="C:cytoskeleton"/>
    <property type="evidence" value="ECO:0007669"/>
    <property type="project" value="UniProtKB-SubCell"/>
</dbReference>
<dbReference type="Pfam" id="PF00017">
    <property type="entry name" value="SH2"/>
    <property type="match status" value="1"/>
</dbReference>
<dbReference type="Gene3D" id="3.60.10.10">
    <property type="entry name" value="Endonuclease/exonuclease/phosphatase"/>
    <property type="match status" value="1"/>
</dbReference>
<organism evidence="15 16">
    <name type="scientific">Callorhinchus milii</name>
    <name type="common">Ghost shark</name>
    <dbReference type="NCBI Taxonomy" id="7868"/>
    <lineage>
        <taxon>Eukaryota</taxon>
        <taxon>Metazoa</taxon>
        <taxon>Chordata</taxon>
        <taxon>Craniata</taxon>
        <taxon>Vertebrata</taxon>
        <taxon>Chondrichthyes</taxon>
        <taxon>Holocephali</taxon>
        <taxon>Chimaeriformes</taxon>
        <taxon>Callorhinchidae</taxon>
        <taxon>Callorhinchus</taxon>
    </lineage>
</organism>
<dbReference type="GO" id="GO:0045579">
    <property type="term" value="P:positive regulation of B cell differentiation"/>
    <property type="evidence" value="ECO:0007669"/>
    <property type="project" value="TreeGrafter"/>
</dbReference>
<name>A0A4W3I6M5_CALMI</name>
<dbReference type="PRINTS" id="PR00401">
    <property type="entry name" value="SH2DOMAIN"/>
</dbReference>
<evidence type="ECO:0000256" key="2">
    <source>
        <dbReference type="ARBA" id="ARBA00004245"/>
    </source>
</evidence>
<evidence type="ECO:0000313" key="16">
    <source>
        <dbReference type="Proteomes" id="UP000314986"/>
    </source>
</evidence>
<dbReference type="GO" id="GO:0009968">
    <property type="term" value="P:negative regulation of signal transduction"/>
    <property type="evidence" value="ECO:0007669"/>
    <property type="project" value="TreeGrafter"/>
</dbReference>
<dbReference type="GO" id="GO:0045659">
    <property type="term" value="P:negative regulation of neutrophil differentiation"/>
    <property type="evidence" value="ECO:0007669"/>
    <property type="project" value="TreeGrafter"/>
</dbReference>
<evidence type="ECO:0000256" key="5">
    <source>
        <dbReference type="ARBA" id="ARBA00022490"/>
    </source>
</evidence>
<evidence type="ECO:0000256" key="9">
    <source>
        <dbReference type="ARBA" id="ARBA00022999"/>
    </source>
</evidence>
<reference evidence="16" key="3">
    <citation type="journal article" date="2014" name="Nature">
        <title>Elephant shark genome provides unique insights into gnathostome evolution.</title>
        <authorList>
            <consortium name="International Elephant Shark Genome Sequencing Consortium"/>
            <person name="Venkatesh B."/>
            <person name="Lee A.P."/>
            <person name="Ravi V."/>
            <person name="Maurya A.K."/>
            <person name="Lian M.M."/>
            <person name="Swann J.B."/>
            <person name="Ohta Y."/>
            <person name="Flajnik M.F."/>
            <person name="Sutoh Y."/>
            <person name="Kasahara M."/>
            <person name="Hoon S."/>
            <person name="Gangu V."/>
            <person name="Roy S.W."/>
            <person name="Irimia M."/>
            <person name="Korzh V."/>
            <person name="Kondrychyn I."/>
            <person name="Lim Z.W."/>
            <person name="Tay B.H."/>
            <person name="Tohari S."/>
            <person name="Kong K.W."/>
            <person name="Ho S."/>
            <person name="Lorente-Galdos B."/>
            <person name="Quilez J."/>
            <person name="Marques-Bonet T."/>
            <person name="Raney B.J."/>
            <person name="Ingham P.W."/>
            <person name="Tay A."/>
            <person name="Hillier L.W."/>
            <person name="Minx P."/>
            <person name="Boehm T."/>
            <person name="Wilson R.K."/>
            <person name="Brenner S."/>
            <person name="Warren W.C."/>
        </authorList>
    </citation>
    <scope>NUCLEOTIDE SEQUENCE [LARGE SCALE GENOMIC DNA]</scope>
</reference>
<dbReference type="InterPro" id="IPR036860">
    <property type="entry name" value="SH2_dom_sf"/>
</dbReference>
<dbReference type="Pfam" id="PF24150">
    <property type="entry name" value="C2_SHIP1-2_first"/>
    <property type="match status" value="1"/>
</dbReference>
<protein>
    <recommendedName>
        <fullName evidence="4">phosphatidylinositol-3,4,5-trisphosphate 5-phosphatase</fullName>
        <ecNumber evidence="4">3.1.3.86</ecNumber>
    </recommendedName>
</protein>
<accession>A0A4W3I6M5</accession>
<keyword evidence="8" id="KW-0391">Immunity</keyword>
<comment type="similarity">
    <text evidence="3">Belongs to the inositol 1,4,5-trisphosphate 5-phosphatase family.</text>
</comment>
<dbReference type="PROSITE" id="PS50001">
    <property type="entry name" value="SH2"/>
    <property type="match status" value="1"/>
</dbReference>
<dbReference type="GO" id="GO:0002376">
    <property type="term" value="P:immune system process"/>
    <property type="evidence" value="ECO:0007669"/>
    <property type="project" value="UniProtKB-KW"/>
</dbReference>
<dbReference type="GO" id="GO:0016020">
    <property type="term" value="C:membrane"/>
    <property type="evidence" value="ECO:0007669"/>
    <property type="project" value="UniProtKB-SubCell"/>
</dbReference>
<dbReference type="Pfam" id="PF24147">
    <property type="entry name" value="C2_SHIP1-2_2nd"/>
    <property type="match status" value="1"/>
</dbReference>
<evidence type="ECO:0000256" key="4">
    <source>
        <dbReference type="ARBA" id="ARBA00012981"/>
    </source>
</evidence>
<dbReference type="GeneTree" id="ENSGT00940000156202"/>
<keyword evidence="6" id="KW-0597">Phosphoprotein</keyword>
<evidence type="ECO:0000313" key="15">
    <source>
        <dbReference type="Ensembl" id="ENSCMIP00000023111.1"/>
    </source>
</evidence>
<reference evidence="15" key="5">
    <citation type="submission" date="2025-09" db="UniProtKB">
        <authorList>
            <consortium name="Ensembl"/>
        </authorList>
    </citation>
    <scope>IDENTIFICATION</scope>
</reference>
<dbReference type="SMART" id="SM00252">
    <property type="entry name" value="SH2"/>
    <property type="match status" value="1"/>
</dbReference>
<gene>
    <name evidence="15" type="primary">inpp5d</name>
</gene>
<evidence type="ECO:0000256" key="8">
    <source>
        <dbReference type="ARBA" id="ARBA00022859"/>
    </source>
</evidence>
<reference evidence="16" key="2">
    <citation type="journal article" date="2007" name="PLoS Biol.">
        <title>Survey sequencing and comparative analysis of the elephant shark (Callorhinchus milii) genome.</title>
        <authorList>
            <person name="Venkatesh B."/>
            <person name="Kirkness E.F."/>
            <person name="Loh Y.H."/>
            <person name="Halpern A.L."/>
            <person name="Lee A.P."/>
            <person name="Johnson J."/>
            <person name="Dandona N."/>
            <person name="Viswanathan L.D."/>
            <person name="Tay A."/>
            <person name="Venter J.C."/>
            <person name="Strausberg R.L."/>
            <person name="Brenner S."/>
        </authorList>
    </citation>
    <scope>NUCLEOTIDE SEQUENCE [LARGE SCALE GENOMIC DNA]</scope>
</reference>
<dbReference type="GO" id="GO:0046856">
    <property type="term" value="P:phosphatidylinositol dephosphorylation"/>
    <property type="evidence" value="ECO:0007669"/>
    <property type="project" value="InterPro"/>
</dbReference>
<dbReference type="SUPFAM" id="SSF55550">
    <property type="entry name" value="SH2 domain"/>
    <property type="match status" value="1"/>
</dbReference>
<keyword evidence="10" id="KW-0472">Membrane</keyword>
<dbReference type="EC" id="3.1.3.86" evidence="4"/>
<dbReference type="FunFam" id="3.30.505.10:FF:000035">
    <property type="entry name" value="phosphatidylinositol 3,4,5-trisphosphate 5-phosphatase 1"/>
    <property type="match status" value="1"/>
</dbReference>
<feature type="region of interest" description="Disordered" evidence="13">
    <location>
        <begin position="1014"/>
        <end position="1096"/>
    </location>
</feature>
<keyword evidence="16" id="KW-1185">Reference proteome</keyword>
<dbReference type="Proteomes" id="UP000314986">
    <property type="component" value="Unassembled WGS sequence"/>
</dbReference>
<dbReference type="InterPro" id="IPR036691">
    <property type="entry name" value="Endo/exonu/phosph_ase_sf"/>
</dbReference>
<dbReference type="GO" id="GO:0034485">
    <property type="term" value="F:phosphatidylinositol-3,4,5-trisphosphate 5-phosphatase activity"/>
    <property type="evidence" value="ECO:0007669"/>
    <property type="project" value="UniProtKB-EC"/>
</dbReference>
<dbReference type="Gene3D" id="3.30.505.10">
    <property type="entry name" value="SH2 domain"/>
    <property type="match status" value="1"/>
</dbReference>
<comment type="subcellular location">
    <subcellularLocation>
        <location evidence="2">Cytoplasm</location>
        <location evidence="2">Cytoskeleton</location>
    </subcellularLocation>
    <subcellularLocation>
        <location evidence="1">Membrane</location>
        <topology evidence="1">Peripheral membrane protein</topology>
    </subcellularLocation>
</comment>
<dbReference type="SUPFAM" id="SSF56219">
    <property type="entry name" value="DNase I-like"/>
    <property type="match status" value="1"/>
</dbReference>
<feature type="compositionally biased region" description="Low complexity" evidence="13">
    <location>
        <begin position="858"/>
        <end position="870"/>
    </location>
</feature>
<evidence type="ECO:0000256" key="10">
    <source>
        <dbReference type="ARBA" id="ARBA00023136"/>
    </source>
</evidence>
<evidence type="ECO:0000256" key="11">
    <source>
        <dbReference type="ARBA" id="ARBA00023212"/>
    </source>
</evidence>
<dbReference type="Pfam" id="PF22669">
    <property type="entry name" value="Exo_endo_phos2"/>
    <property type="match status" value="1"/>
</dbReference>
<feature type="region of interest" description="Disordered" evidence="13">
    <location>
        <begin position="125"/>
        <end position="152"/>
    </location>
</feature>
<dbReference type="Ensembl" id="ENSCMIT00000023508.1">
    <property type="protein sequence ID" value="ENSCMIP00000023111.1"/>
    <property type="gene ID" value="ENSCMIG00000010316.1"/>
</dbReference>
<evidence type="ECO:0000256" key="7">
    <source>
        <dbReference type="ARBA" id="ARBA00022801"/>
    </source>
</evidence>
<feature type="compositionally biased region" description="Low complexity" evidence="13">
    <location>
        <begin position="1081"/>
        <end position="1096"/>
    </location>
</feature>
<dbReference type="AlphaFoldDB" id="A0A4W3I6M5"/>